<proteinExistence type="predicted"/>
<feature type="non-terminal residue" evidence="1">
    <location>
        <position position="41"/>
    </location>
</feature>
<organism evidence="1">
    <name type="scientific">marine metagenome</name>
    <dbReference type="NCBI Taxonomy" id="408172"/>
    <lineage>
        <taxon>unclassified sequences</taxon>
        <taxon>metagenomes</taxon>
        <taxon>ecological metagenomes</taxon>
    </lineage>
</organism>
<reference evidence="1" key="1">
    <citation type="submission" date="2018-05" db="EMBL/GenBank/DDBJ databases">
        <authorList>
            <person name="Lanie J.A."/>
            <person name="Ng W.-L."/>
            <person name="Kazmierczak K.M."/>
            <person name="Andrzejewski T.M."/>
            <person name="Davidsen T.M."/>
            <person name="Wayne K.J."/>
            <person name="Tettelin H."/>
            <person name="Glass J.I."/>
            <person name="Rusch D."/>
            <person name="Podicherti R."/>
            <person name="Tsui H.-C.T."/>
            <person name="Winkler M.E."/>
        </authorList>
    </citation>
    <scope>NUCLEOTIDE SEQUENCE</scope>
</reference>
<protein>
    <submittedName>
        <fullName evidence="1">Uncharacterized protein</fullName>
    </submittedName>
</protein>
<gene>
    <name evidence="1" type="ORF">METZ01_LOCUS436775</name>
</gene>
<sequence length="41" mass="4273">MTVRPDQVLAVLMALVIGVDLSAQQGAPDTGEWPTYSGDLG</sequence>
<accession>A0A382YLL9</accession>
<dbReference type="AlphaFoldDB" id="A0A382YLL9"/>
<evidence type="ECO:0000313" key="1">
    <source>
        <dbReference type="EMBL" id="SVD83921.1"/>
    </source>
</evidence>
<dbReference type="EMBL" id="UINC01176683">
    <property type="protein sequence ID" value="SVD83921.1"/>
    <property type="molecule type" value="Genomic_DNA"/>
</dbReference>
<name>A0A382YLL9_9ZZZZ</name>